<evidence type="ECO:0000313" key="3">
    <source>
        <dbReference type="Proteomes" id="UP001464387"/>
    </source>
</evidence>
<accession>A0ABV1YRH5</accession>
<dbReference type="EMBL" id="JAMYPJ010000106">
    <property type="protein sequence ID" value="MER8937785.1"/>
    <property type="molecule type" value="Genomic_DNA"/>
</dbReference>
<protein>
    <submittedName>
        <fullName evidence="2">Uncharacterized protein</fullName>
    </submittedName>
</protein>
<evidence type="ECO:0000256" key="1">
    <source>
        <dbReference type="SAM" id="MobiDB-lite"/>
    </source>
</evidence>
<dbReference type="Proteomes" id="UP001464387">
    <property type="component" value="Unassembled WGS sequence"/>
</dbReference>
<dbReference type="RefSeq" id="WP_156934588.1">
    <property type="nucleotide sequence ID" value="NZ_CP100477.1"/>
</dbReference>
<name>A0ABV1YRH5_9HYPH</name>
<gene>
    <name evidence="2" type="ORF">NKI33_33275</name>
</gene>
<feature type="region of interest" description="Disordered" evidence="1">
    <location>
        <begin position="1"/>
        <end position="22"/>
    </location>
</feature>
<comment type="caution">
    <text evidence="2">The sequence shown here is derived from an EMBL/GenBank/DDBJ whole genome shotgun (WGS) entry which is preliminary data.</text>
</comment>
<evidence type="ECO:0000313" key="2">
    <source>
        <dbReference type="EMBL" id="MER8937785.1"/>
    </source>
</evidence>
<sequence>MNESHGMSAVTMRLNSPTNDKPACNLNWRQGEDLGSGMRLISSGIRLVGASSVAQPYCQADAECYVGASLSQDEFIRVVDALIVRR</sequence>
<proteinExistence type="predicted"/>
<keyword evidence="3" id="KW-1185">Reference proteome</keyword>
<reference evidence="2 3" key="1">
    <citation type="journal article" date="2024" name="Proc. Natl. Acad. Sci. U.S.A.">
        <title>The evolutionary genomics of adaptation to stress in wild rhizobium bacteria.</title>
        <authorList>
            <person name="Kehlet-Delgado H."/>
            <person name="Montoya A.P."/>
            <person name="Jensen K.T."/>
            <person name="Wendlandt C.E."/>
            <person name="Dexheimer C."/>
            <person name="Roberts M."/>
            <person name="Torres Martinez L."/>
            <person name="Friesen M.L."/>
            <person name="Griffitts J.S."/>
            <person name="Porter S.S."/>
        </authorList>
    </citation>
    <scope>NUCLEOTIDE SEQUENCE [LARGE SCALE GENOMIC DNA]</scope>
    <source>
        <strain evidence="2 3">M0729</strain>
    </source>
</reference>
<organism evidence="2 3">
    <name type="scientific">Mesorhizobium opportunistum</name>
    <dbReference type="NCBI Taxonomy" id="593909"/>
    <lineage>
        <taxon>Bacteria</taxon>
        <taxon>Pseudomonadati</taxon>
        <taxon>Pseudomonadota</taxon>
        <taxon>Alphaproteobacteria</taxon>
        <taxon>Hyphomicrobiales</taxon>
        <taxon>Phyllobacteriaceae</taxon>
        <taxon>Mesorhizobium</taxon>
    </lineage>
</organism>